<protein>
    <recommendedName>
        <fullName evidence="9">IS607 family transposase</fullName>
    </recommendedName>
</protein>
<evidence type="ECO:0008006" key="9">
    <source>
        <dbReference type="Google" id="ProtNLM"/>
    </source>
</evidence>
<dbReference type="SUPFAM" id="SSF46955">
    <property type="entry name" value="Putative DNA-binding domain"/>
    <property type="match status" value="1"/>
</dbReference>
<evidence type="ECO:0000256" key="4">
    <source>
        <dbReference type="PROSITE-ProRule" id="PRU10137"/>
    </source>
</evidence>
<sequence>MKILDFRLVSISEAAKFYGVSVPTMRRWDKQGKLKPHSRTMGNHRRYNLRSNHKVRVGYARVSSSDQRKDLSSQAEFLEKHCDLVLQDLGSGLNCKKPRLRKLVAMLLAQQVSELHLTHKDRLLRFGHELVFQLCRWSGCKVVIHREEPAVNFEQELVKDVITLMTVFSARLYGRRSHQNKHLKQAA</sequence>
<dbReference type="PROSITE" id="PS50937">
    <property type="entry name" value="HTH_MERR_2"/>
    <property type="match status" value="1"/>
</dbReference>
<dbReference type="InterPro" id="IPR006119">
    <property type="entry name" value="Resolv_N"/>
</dbReference>
<dbReference type="Gene3D" id="1.10.1660.10">
    <property type="match status" value="1"/>
</dbReference>
<dbReference type="RefSeq" id="WP_071960850.1">
    <property type="nucleotide sequence ID" value="NZ_CP018025.1"/>
</dbReference>
<dbReference type="Pfam" id="PF00376">
    <property type="entry name" value="MerR"/>
    <property type="match status" value="1"/>
</dbReference>
<dbReference type="InterPro" id="IPR051491">
    <property type="entry name" value="Recombinase/Transposase-rel"/>
</dbReference>
<dbReference type="PROSITE" id="PS51736">
    <property type="entry name" value="RECOMBINASES_3"/>
    <property type="match status" value="1"/>
</dbReference>
<dbReference type="Gene3D" id="1.10.287.2170">
    <property type="match status" value="1"/>
</dbReference>
<feature type="domain" description="HTH merR-type" evidence="5">
    <location>
        <begin position="8"/>
        <end position="48"/>
    </location>
</feature>
<dbReference type="Gene3D" id="3.40.50.1390">
    <property type="entry name" value="Resolvase, N-terminal catalytic domain"/>
    <property type="match status" value="1"/>
</dbReference>
<dbReference type="PANTHER" id="PTHR36172:SF1">
    <property type="entry name" value="RESOLVASE-RELATED"/>
    <property type="match status" value="1"/>
</dbReference>
<reference evidence="7 8" key="1">
    <citation type="submission" date="2016-11" db="EMBL/GenBank/DDBJ databases">
        <title>Networking in microbes: conjugative elements and plasmids in the genus Alteromonas.</title>
        <authorList>
            <person name="Lopez-Perez M."/>
            <person name="Ramon-Marco N."/>
            <person name="Rodriguez-Valera F."/>
        </authorList>
    </citation>
    <scope>NUCLEOTIDE SEQUENCE [LARGE SCALE GENOMIC DNA]</scope>
    <source>
        <strain evidence="7 8">CP48</strain>
        <plasmid evidence="8">pamcp48-600</plasmid>
    </source>
</reference>
<keyword evidence="1" id="KW-0229">DNA integration</keyword>
<keyword evidence="2" id="KW-0238">DNA-binding</keyword>
<dbReference type="InterPro" id="IPR000551">
    <property type="entry name" value="MerR-type_HTH_dom"/>
</dbReference>
<keyword evidence="3" id="KW-0233">DNA recombination</keyword>
<proteinExistence type="predicted"/>
<evidence type="ECO:0000256" key="1">
    <source>
        <dbReference type="ARBA" id="ARBA00022908"/>
    </source>
</evidence>
<dbReference type="GO" id="GO:0006355">
    <property type="term" value="P:regulation of DNA-templated transcription"/>
    <property type="evidence" value="ECO:0007669"/>
    <property type="project" value="InterPro"/>
</dbReference>
<dbReference type="InterPro" id="IPR036162">
    <property type="entry name" value="Resolvase-like_N_sf"/>
</dbReference>
<dbReference type="SUPFAM" id="SSF53041">
    <property type="entry name" value="Resolvase-like"/>
    <property type="match status" value="1"/>
</dbReference>
<evidence type="ECO:0000313" key="8">
    <source>
        <dbReference type="Proteomes" id="UP000182101"/>
    </source>
</evidence>
<evidence type="ECO:0000256" key="3">
    <source>
        <dbReference type="ARBA" id="ARBA00023172"/>
    </source>
</evidence>
<dbReference type="AlphaFoldDB" id="A0AAC9NU70"/>
<geneLocation type="plasmid" evidence="8">
    <name>pamcp48-600</name>
</geneLocation>
<evidence type="ECO:0000259" key="6">
    <source>
        <dbReference type="PROSITE" id="PS51736"/>
    </source>
</evidence>
<dbReference type="InterPro" id="IPR041718">
    <property type="entry name" value="IS607_transposase-like"/>
</dbReference>
<keyword evidence="7" id="KW-0614">Plasmid</keyword>
<evidence type="ECO:0000313" key="7">
    <source>
        <dbReference type="EMBL" id="APD92237.1"/>
    </source>
</evidence>
<dbReference type="GO" id="GO:0015074">
    <property type="term" value="P:DNA integration"/>
    <property type="evidence" value="ECO:0007669"/>
    <property type="project" value="UniProtKB-KW"/>
</dbReference>
<dbReference type="PROSITE" id="PS00397">
    <property type="entry name" value="RECOMBINASES_1"/>
    <property type="match status" value="1"/>
</dbReference>
<dbReference type="SMART" id="SM00857">
    <property type="entry name" value="Resolvase"/>
    <property type="match status" value="1"/>
</dbReference>
<dbReference type="GO" id="GO:0003677">
    <property type="term" value="F:DNA binding"/>
    <property type="evidence" value="ECO:0007669"/>
    <property type="project" value="UniProtKB-KW"/>
</dbReference>
<dbReference type="Pfam" id="PF00239">
    <property type="entry name" value="Resolvase"/>
    <property type="match status" value="1"/>
</dbReference>
<dbReference type="Proteomes" id="UP000182101">
    <property type="component" value="Plasmid pAMCP48-600"/>
</dbReference>
<dbReference type="CDD" id="cd03769">
    <property type="entry name" value="SR_IS607_transposase_like"/>
    <property type="match status" value="1"/>
</dbReference>
<dbReference type="InterPro" id="IPR006118">
    <property type="entry name" value="Recombinase_CS"/>
</dbReference>
<dbReference type="CDD" id="cd04762">
    <property type="entry name" value="HTH_MerR-trunc"/>
    <property type="match status" value="1"/>
</dbReference>
<evidence type="ECO:0000259" key="5">
    <source>
        <dbReference type="PROSITE" id="PS50937"/>
    </source>
</evidence>
<dbReference type="InterPro" id="IPR009061">
    <property type="entry name" value="DNA-bd_dom_put_sf"/>
</dbReference>
<dbReference type="GO" id="GO:0000150">
    <property type="term" value="F:DNA strand exchange activity"/>
    <property type="evidence" value="ECO:0007669"/>
    <property type="project" value="InterPro"/>
</dbReference>
<dbReference type="InterPro" id="IPR048046">
    <property type="entry name" value="Transpos_IS607"/>
</dbReference>
<dbReference type="SMART" id="SM00422">
    <property type="entry name" value="HTH_MERR"/>
    <property type="match status" value="1"/>
</dbReference>
<accession>A0AAC9NU70</accession>
<organism evidence="7 8">
    <name type="scientific">Alteromonas mediterranea</name>
    <dbReference type="NCBI Taxonomy" id="314275"/>
    <lineage>
        <taxon>Bacteria</taxon>
        <taxon>Pseudomonadati</taxon>
        <taxon>Pseudomonadota</taxon>
        <taxon>Gammaproteobacteria</taxon>
        <taxon>Alteromonadales</taxon>
        <taxon>Alteromonadaceae</taxon>
        <taxon>Alteromonas/Salinimonas group</taxon>
        <taxon>Alteromonas</taxon>
    </lineage>
</organism>
<feature type="active site" description="O-(5'-phospho-DNA)-serine intermediate" evidence="4">
    <location>
        <position position="63"/>
    </location>
</feature>
<dbReference type="NCBIfam" id="NF033518">
    <property type="entry name" value="transpos_IS607"/>
    <property type="match status" value="1"/>
</dbReference>
<evidence type="ECO:0000256" key="2">
    <source>
        <dbReference type="ARBA" id="ARBA00023125"/>
    </source>
</evidence>
<name>A0AAC9NU70_9ALTE</name>
<dbReference type="EMBL" id="CP018025">
    <property type="protein sequence ID" value="APD92237.1"/>
    <property type="molecule type" value="Genomic_DNA"/>
</dbReference>
<feature type="domain" description="Resolvase/invertase-type recombinase catalytic" evidence="6">
    <location>
        <begin position="55"/>
        <end position="187"/>
    </location>
</feature>
<gene>
    <name evidence="7" type="ORF">BM524_20185</name>
</gene>
<dbReference type="PANTHER" id="PTHR36172">
    <property type="match status" value="1"/>
</dbReference>